<sequence>MPGSFGCASAVFAAIAIDAPSFAALSAIAKPIPREPPVTKIRLPLRDIN</sequence>
<evidence type="ECO:0000313" key="1">
    <source>
        <dbReference type="EMBL" id="CAB4540275.1"/>
    </source>
</evidence>
<gene>
    <name evidence="1" type="ORF">UFOPK1505_00154</name>
</gene>
<reference evidence="1" key="1">
    <citation type="submission" date="2020-05" db="EMBL/GenBank/DDBJ databases">
        <authorList>
            <person name="Chiriac C."/>
            <person name="Salcher M."/>
            <person name="Ghai R."/>
            <person name="Kavagutti S V."/>
        </authorList>
    </citation>
    <scope>NUCLEOTIDE SEQUENCE</scope>
</reference>
<dbReference type="EMBL" id="CAEZSS010000016">
    <property type="protein sequence ID" value="CAB4540275.1"/>
    <property type="molecule type" value="Genomic_DNA"/>
</dbReference>
<organism evidence="1">
    <name type="scientific">freshwater metagenome</name>
    <dbReference type="NCBI Taxonomy" id="449393"/>
    <lineage>
        <taxon>unclassified sequences</taxon>
        <taxon>metagenomes</taxon>
        <taxon>ecological metagenomes</taxon>
    </lineage>
</organism>
<accession>A0A6J6BNG0</accession>
<dbReference type="AlphaFoldDB" id="A0A6J6BNG0"/>
<name>A0A6J6BNG0_9ZZZZ</name>
<protein>
    <submittedName>
        <fullName evidence="1">Unannotated protein</fullName>
    </submittedName>
</protein>
<proteinExistence type="predicted"/>